<evidence type="ECO:0000313" key="5">
    <source>
        <dbReference type="EMBL" id="UOF89745.1"/>
    </source>
</evidence>
<evidence type="ECO:0000313" key="6">
    <source>
        <dbReference type="Proteomes" id="UP000830167"/>
    </source>
</evidence>
<evidence type="ECO:0000259" key="4">
    <source>
        <dbReference type="PROSITE" id="PS50126"/>
    </source>
</evidence>
<gene>
    <name evidence="5" type="primary">rpsA</name>
    <name evidence="5" type="ORF">LSG31_17960</name>
</gene>
<proteinExistence type="inferred from homology"/>
<dbReference type="SUPFAM" id="SSF50249">
    <property type="entry name" value="Nucleic acid-binding proteins"/>
    <property type="match status" value="4"/>
</dbReference>
<keyword evidence="2 5" id="KW-0689">Ribosomal protein</keyword>
<evidence type="ECO:0000256" key="3">
    <source>
        <dbReference type="ARBA" id="ARBA00023274"/>
    </source>
</evidence>
<dbReference type="CDD" id="cd04465">
    <property type="entry name" value="S1_RPS1_repeat_ec2_hs2"/>
    <property type="match status" value="1"/>
</dbReference>
<name>A0ABY4CPG6_9BACL</name>
<feature type="domain" description="S1 motif" evidence="4">
    <location>
        <begin position="103"/>
        <end position="168"/>
    </location>
</feature>
<dbReference type="PROSITE" id="PS50126">
    <property type="entry name" value="S1"/>
    <property type="match status" value="4"/>
</dbReference>
<feature type="domain" description="S1 motif" evidence="4">
    <location>
        <begin position="16"/>
        <end position="85"/>
    </location>
</feature>
<reference evidence="5" key="1">
    <citation type="submission" date="2021-12" db="EMBL/GenBank/DDBJ databases">
        <title>Alicyclobacillaceae gen. nov., sp. nov., isolated from chalcocite enrichment system.</title>
        <authorList>
            <person name="Jiang Z."/>
        </authorList>
    </citation>
    <scope>NUCLEOTIDE SEQUENCE</scope>
    <source>
        <strain evidence="5">MYW30-H2</strain>
    </source>
</reference>
<accession>A0ABY4CPG6</accession>
<dbReference type="CDD" id="cd05688">
    <property type="entry name" value="S1_RPS1_repeat_ec3"/>
    <property type="match status" value="1"/>
</dbReference>
<keyword evidence="6" id="KW-1185">Reference proteome</keyword>
<dbReference type="PANTHER" id="PTHR10724:SF7">
    <property type="entry name" value="SMALL RIBOSOMAL SUBUNIT PROTEIN BS1C"/>
    <property type="match status" value="1"/>
</dbReference>
<dbReference type="Proteomes" id="UP000830167">
    <property type="component" value="Chromosome"/>
</dbReference>
<dbReference type="Pfam" id="PF00575">
    <property type="entry name" value="S1"/>
    <property type="match status" value="4"/>
</dbReference>
<dbReference type="RefSeq" id="WP_347436436.1">
    <property type="nucleotide sequence ID" value="NZ_CP089291.1"/>
</dbReference>
<dbReference type="InterPro" id="IPR003029">
    <property type="entry name" value="S1_domain"/>
</dbReference>
<dbReference type="InterPro" id="IPR050437">
    <property type="entry name" value="Ribos_protein_bS1-like"/>
</dbReference>
<sequence>MDEMTNLHEVHTIQPGDVVKGRITKIEDGQAFVDVGYKYEGVLPIAEVSSLRIEKVSDVLQAGDEVEVKVKSVNDEAGTLIVSKRAVDAEQAWGRLEKLYQAGEIFDVVIVDVVKGGLVADIGVRGFIPASLVERHFVEDFSSYKGQTLAVKIAEFDPEQKKVVLSHKAVVEEQEEREKQHVITSLQAGQILTGTVQRLTDFGVFVNIGGVDGLVHISELSHQHVKHPSEVVKEGDAVQVKVLKVDPAAGRISLSIRAAQKGPWESVNASFQPGAIIDGTVKRLANFGAFVEVAPGIEGLVHISQISNRHIANPAEVLEVGQSVKVKVLDVNAQEKRISLSIREAESAKNDKEVEKYVEKQSTSGTGVTLGDLFGDLFKQNK</sequence>
<dbReference type="InterPro" id="IPR012340">
    <property type="entry name" value="NA-bd_OB-fold"/>
</dbReference>
<feature type="domain" description="S1 motif" evidence="4">
    <location>
        <begin position="274"/>
        <end position="343"/>
    </location>
</feature>
<dbReference type="NCBIfam" id="NF005208">
    <property type="entry name" value="PRK06676.1"/>
    <property type="match status" value="1"/>
</dbReference>
<keyword evidence="3" id="KW-0687">Ribonucleoprotein</keyword>
<dbReference type="InterPro" id="IPR035104">
    <property type="entry name" value="Ribosomal_protein_S1-like"/>
</dbReference>
<dbReference type="Gene3D" id="2.40.50.140">
    <property type="entry name" value="Nucleic acid-binding proteins"/>
    <property type="match status" value="4"/>
</dbReference>
<protein>
    <submittedName>
        <fullName evidence="5">30S ribosomal protein S1</fullName>
    </submittedName>
</protein>
<dbReference type="SMART" id="SM00316">
    <property type="entry name" value="S1"/>
    <property type="match status" value="4"/>
</dbReference>
<dbReference type="GO" id="GO:0005840">
    <property type="term" value="C:ribosome"/>
    <property type="evidence" value="ECO:0007669"/>
    <property type="project" value="UniProtKB-KW"/>
</dbReference>
<dbReference type="PRINTS" id="PR00681">
    <property type="entry name" value="RIBOSOMALS1"/>
</dbReference>
<organism evidence="5 6">
    <name type="scientific">Fodinisporobacter ferrooxydans</name>
    <dbReference type="NCBI Taxonomy" id="2901836"/>
    <lineage>
        <taxon>Bacteria</taxon>
        <taxon>Bacillati</taxon>
        <taxon>Bacillota</taxon>
        <taxon>Bacilli</taxon>
        <taxon>Bacillales</taxon>
        <taxon>Alicyclobacillaceae</taxon>
        <taxon>Fodinisporobacter</taxon>
    </lineage>
</organism>
<evidence type="ECO:0000256" key="2">
    <source>
        <dbReference type="ARBA" id="ARBA00022980"/>
    </source>
</evidence>
<dbReference type="PANTHER" id="PTHR10724">
    <property type="entry name" value="30S RIBOSOMAL PROTEIN S1"/>
    <property type="match status" value="1"/>
</dbReference>
<feature type="domain" description="S1 motif" evidence="4">
    <location>
        <begin position="189"/>
        <end position="257"/>
    </location>
</feature>
<dbReference type="EMBL" id="CP089291">
    <property type="protein sequence ID" value="UOF89745.1"/>
    <property type="molecule type" value="Genomic_DNA"/>
</dbReference>
<dbReference type="CDD" id="cd05687">
    <property type="entry name" value="S1_RPS1_repeat_ec1_hs1"/>
    <property type="match status" value="1"/>
</dbReference>
<evidence type="ECO:0000256" key="1">
    <source>
        <dbReference type="ARBA" id="ARBA00006767"/>
    </source>
</evidence>
<comment type="similarity">
    <text evidence="1">Belongs to the bacterial ribosomal protein bS1 family.</text>
</comment>